<name>A0A518K366_9BACT</name>
<dbReference type="InterPro" id="IPR050463">
    <property type="entry name" value="Gfo/Idh/MocA_oxidrdct_glycsds"/>
</dbReference>
<dbReference type="Gene3D" id="3.30.360.10">
    <property type="entry name" value="Dihydrodipicolinate Reductase, domain 2"/>
    <property type="match status" value="1"/>
</dbReference>
<evidence type="ECO:0000259" key="3">
    <source>
        <dbReference type="Pfam" id="PF22725"/>
    </source>
</evidence>
<dbReference type="PANTHER" id="PTHR43818:SF11">
    <property type="entry name" value="BCDNA.GH03377"/>
    <property type="match status" value="1"/>
</dbReference>
<dbReference type="Pfam" id="PF01408">
    <property type="entry name" value="GFO_IDH_MocA"/>
    <property type="match status" value="1"/>
</dbReference>
<sequence>MSKTINVAMIGARFMGKAHSNAYLNVGKFFDLELQPVMKSVCARDAAGTQAFADQWGWERADTDWREVVAAGDIDLVDVCTPGDTHAPIAIAAAEAGKHVFCEKPLANTLEDARTMLAAVRKAGVRHMVNFNYRRCPAVSLARQMVEAGEIGEVRQWRATYLQDWLVDADSPYSWRMDKKIAGSGAHGDLNAHAIDLARFITGDEIAQVVGDMKTFVTERPYADGSGSGVGASGAAGKGGMGKVTVDDASIFLARFASGAIGTFEATRMAPGRKNYNRFEVSGSRGTLVWNFEDMNVLEYYSKDDPSNRQGFKRIMATEADHPYVAAWWPPGHVLGYEHGFVHGVYDLLQAIANGTEVAPDFRDGAQCVAVLEAVEKSVTAGSWQTVETVE</sequence>
<dbReference type="InterPro" id="IPR000683">
    <property type="entry name" value="Gfo/Idh/MocA-like_OxRdtase_N"/>
</dbReference>
<keyword evidence="5" id="KW-1185">Reference proteome</keyword>
<keyword evidence="1 4" id="KW-0560">Oxidoreductase</keyword>
<dbReference type="InterPro" id="IPR055170">
    <property type="entry name" value="GFO_IDH_MocA-like_dom"/>
</dbReference>
<dbReference type="EC" id="1.1.1.292" evidence="4"/>
<accession>A0A518K366</accession>
<dbReference type="GO" id="GO:0033712">
    <property type="term" value="F:1,5-anhydro-D-fructose reductase (1,5-anhydro-D-mannitol-forming) activity"/>
    <property type="evidence" value="ECO:0007669"/>
    <property type="project" value="UniProtKB-EC"/>
</dbReference>
<dbReference type="InterPro" id="IPR036291">
    <property type="entry name" value="NAD(P)-bd_dom_sf"/>
</dbReference>
<dbReference type="SUPFAM" id="SSF55347">
    <property type="entry name" value="Glyceraldehyde-3-phosphate dehydrogenase-like, C-terminal domain"/>
    <property type="match status" value="1"/>
</dbReference>
<evidence type="ECO:0000313" key="4">
    <source>
        <dbReference type="EMBL" id="QDV72210.1"/>
    </source>
</evidence>
<dbReference type="PANTHER" id="PTHR43818">
    <property type="entry name" value="BCDNA.GH03377"/>
    <property type="match status" value="1"/>
</dbReference>
<evidence type="ECO:0000259" key="2">
    <source>
        <dbReference type="Pfam" id="PF01408"/>
    </source>
</evidence>
<dbReference type="Gene3D" id="3.40.50.720">
    <property type="entry name" value="NAD(P)-binding Rossmann-like Domain"/>
    <property type="match status" value="1"/>
</dbReference>
<gene>
    <name evidence="4" type="primary">afr_1</name>
    <name evidence="4" type="ORF">Spa11_03820</name>
</gene>
<dbReference type="AlphaFoldDB" id="A0A518K366"/>
<dbReference type="Pfam" id="PF22725">
    <property type="entry name" value="GFO_IDH_MocA_C3"/>
    <property type="match status" value="1"/>
</dbReference>
<evidence type="ECO:0000256" key="1">
    <source>
        <dbReference type="ARBA" id="ARBA00023002"/>
    </source>
</evidence>
<proteinExistence type="predicted"/>
<dbReference type="EMBL" id="CP036349">
    <property type="protein sequence ID" value="QDV72210.1"/>
    <property type="molecule type" value="Genomic_DNA"/>
</dbReference>
<organism evidence="4 5">
    <name type="scientific">Botrimarina mediterranea</name>
    <dbReference type="NCBI Taxonomy" id="2528022"/>
    <lineage>
        <taxon>Bacteria</taxon>
        <taxon>Pseudomonadati</taxon>
        <taxon>Planctomycetota</taxon>
        <taxon>Planctomycetia</taxon>
        <taxon>Pirellulales</taxon>
        <taxon>Lacipirellulaceae</taxon>
        <taxon>Botrimarina</taxon>
    </lineage>
</organism>
<evidence type="ECO:0000313" key="5">
    <source>
        <dbReference type="Proteomes" id="UP000316426"/>
    </source>
</evidence>
<dbReference type="Proteomes" id="UP000316426">
    <property type="component" value="Chromosome"/>
</dbReference>
<dbReference type="KEGG" id="bmei:Spa11_03820"/>
<protein>
    <submittedName>
        <fullName evidence="4">1,5-anhydro-D-fructose reductase</fullName>
        <ecNumber evidence="4">1.1.1.292</ecNumber>
    </submittedName>
</protein>
<dbReference type="RefSeq" id="WP_145106088.1">
    <property type="nucleotide sequence ID" value="NZ_CP036349.1"/>
</dbReference>
<reference evidence="4 5" key="1">
    <citation type="submission" date="2019-02" db="EMBL/GenBank/DDBJ databases">
        <title>Deep-cultivation of Planctomycetes and their phenomic and genomic characterization uncovers novel biology.</title>
        <authorList>
            <person name="Wiegand S."/>
            <person name="Jogler M."/>
            <person name="Boedeker C."/>
            <person name="Pinto D."/>
            <person name="Vollmers J."/>
            <person name="Rivas-Marin E."/>
            <person name="Kohn T."/>
            <person name="Peeters S.H."/>
            <person name="Heuer A."/>
            <person name="Rast P."/>
            <person name="Oberbeckmann S."/>
            <person name="Bunk B."/>
            <person name="Jeske O."/>
            <person name="Meyerdierks A."/>
            <person name="Storesund J.E."/>
            <person name="Kallscheuer N."/>
            <person name="Luecker S."/>
            <person name="Lage O.M."/>
            <person name="Pohl T."/>
            <person name="Merkel B.J."/>
            <person name="Hornburger P."/>
            <person name="Mueller R.-W."/>
            <person name="Bruemmer F."/>
            <person name="Labrenz M."/>
            <person name="Spormann A.M."/>
            <person name="Op den Camp H."/>
            <person name="Overmann J."/>
            <person name="Amann R."/>
            <person name="Jetten M.S.M."/>
            <person name="Mascher T."/>
            <person name="Medema M.H."/>
            <person name="Devos D.P."/>
            <person name="Kaster A.-K."/>
            <person name="Ovreas L."/>
            <person name="Rohde M."/>
            <person name="Galperin M.Y."/>
            <person name="Jogler C."/>
        </authorList>
    </citation>
    <scope>NUCLEOTIDE SEQUENCE [LARGE SCALE GENOMIC DNA]</scope>
    <source>
        <strain evidence="4 5">Spa11</strain>
    </source>
</reference>
<feature type="domain" description="Gfo/Idh/MocA-like oxidoreductase N-terminal" evidence="2">
    <location>
        <begin position="5"/>
        <end position="131"/>
    </location>
</feature>
<dbReference type="SUPFAM" id="SSF51735">
    <property type="entry name" value="NAD(P)-binding Rossmann-fold domains"/>
    <property type="match status" value="1"/>
</dbReference>
<feature type="domain" description="GFO/IDH/MocA-like oxidoreductase" evidence="3">
    <location>
        <begin position="141"/>
        <end position="288"/>
    </location>
</feature>
<dbReference type="GO" id="GO:0000166">
    <property type="term" value="F:nucleotide binding"/>
    <property type="evidence" value="ECO:0007669"/>
    <property type="project" value="InterPro"/>
</dbReference>